<dbReference type="EMBL" id="CP017812">
    <property type="protein sequence ID" value="AOZ72547.1"/>
    <property type="molecule type" value="Genomic_DNA"/>
</dbReference>
<dbReference type="Pfam" id="PF13541">
    <property type="entry name" value="ChlI"/>
    <property type="match status" value="1"/>
</dbReference>
<dbReference type="InterPro" id="IPR000523">
    <property type="entry name" value="Mg_chelatse_chII-like_cat_dom"/>
</dbReference>
<dbReference type="InterPro" id="IPR014721">
    <property type="entry name" value="Ribsml_uS5_D2-typ_fold_subgr"/>
</dbReference>
<dbReference type="Proteomes" id="UP000176288">
    <property type="component" value="Chromosome"/>
</dbReference>
<dbReference type="STRING" id="1912795.BK816_03905"/>
<dbReference type="InterPro" id="IPR004482">
    <property type="entry name" value="Mg_chelat-rel"/>
</dbReference>
<dbReference type="CDD" id="cd00009">
    <property type="entry name" value="AAA"/>
    <property type="match status" value="1"/>
</dbReference>
<dbReference type="OrthoDB" id="9813147at2"/>
<protein>
    <recommendedName>
        <fullName evidence="2">AAA+ ATPase domain-containing protein</fullName>
    </recommendedName>
</protein>
<dbReference type="KEGG" id="avu:BK816_03905"/>
<name>A0A1D9MJR6_9ACTO</name>
<dbReference type="InterPro" id="IPR027417">
    <property type="entry name" value="P-loop_NTPase"/>
</dbReference>
<dbReference type="PANTHER" id="PTHR32039">
    <property type="entry name" value="MAGNESIUM-CHELATASE SUBUNIT CHLI"/>
    <property type="match status" value="1"/>
</dbReference>
<dbReference type="Gene3D" id="3.30.230.10">
    <property type="match status" value="1"/>
</dbReference>
<feature type="domain" description="AAA+ ATPase" evidence="2">
    <location>
        <begin position="224"/>
        <end position="408"/>
    </location>
</feature>
<evidence type="ECO:0000259" key="2">
    <source>
        <dbReference type="SMART" id="SM00382"/>
    </source>
</evidence>
<comment type="similarity">
    <text evidence="1">Belongs to the Mg-chelatase subunits D/I family. ComM subfamily.</text>
</comment>
<dbReference type="RefSeq" id="WP_071164013.1">
    <property type="nucleotide sequence ID" value="NZ_CP017812.1"/>
</dbReference>
<gene>
    <name evidence="3" type="ORF">BK816_03905</name>
</gene>
<dbReference type="GO" id="GO:0005524">
    <property type="term" value="F:ATP binding"/>
    <property type="evidence" value="ECO:0007669"/>
    <property type="project" value="InterPro"/>
</dbReference>
<dbReference type="Pfam" id="PF13335">
    <property type="entry name" value="Mg_chelatase_C"/>
    <property type="match status" value="1"/>
</dbReference>
<proteinExistence type="inferred from homology"/>
<dbReference type="AlphaFoldDB" id="A0A1D9MJR6"/>
<dbReference type="NCBIfam" id="TIGR00368">
    <property type="entry name" value="YifB family Mg chelatase-like AAA ATPase"/>
    <property type="match status" value="1"/>
</dbReference>
<evidence type="ECO:0000313" key="3">
    <source>
        <dbReference type="EMBL" id="AOZ72547.1"/>
    </source>
</evidence>
<reference evidence="3 4" key="1">
    <citation type="submission" date="2016-10" db="EMBL/GenBank/DDBJ databases">
        <title>Actinomyces aegypiusis sp. nov., isolated from the Aegypius monachus in Qinghai Tibet Plateau China.</title>
        <authorList>
            <person name="Wang Y."/>
        </authorList>
    </citation>
    <scope>NUCLEOTIDE SEQUENCE [LARGE SCALE GENOMIC DNA]</scope>
    <source>
        <strain evidence="3 4">VUL4_3</strain>
    </source>
</reference>
<dbReference type="InterPro" id="IPR003593">
    <property type="entry name" value="AAA+_ATPase"/>
</dbReference>
<dbReference type="PANTHER" id="PTHR32039:SF7">
    <property type="entry name" value="COMPETENCE PROTEIN COMM"/>
    <property type="match status" value="1"/>
</dbReference>
<organism evidence="3 4">
    <name type="scientific">Boudabousia tangfeifanii</name>
    <dbReference type="NCBI Taxonomy" id="1912795"/>
    <lineage>
        <taxon>Bacteria</taxon>
        <taxon>Bacillati</taxon>
        <taxon>Actinomycetota</taxon>
        <taxon>Actinomycetes</taxon>
        <taxon>Actinomycetales</taxon>
        <taxon>Actinomycetaceae</taxon>
        <taxon>Boudabousia</taxon>
    </lineage>
</organism>
<dbReference type="SUPFAM" id="SSF54211">
    <property type="entry name" value="Ribosomal protein S5 domain 2-like"/>
    <property type="match status" value="1"/>
</dbReference>
<keyword evidence="4" id="KW-1185">Reference proteome</keyword>
<evidence type="ECO:0000256" key="1">
    <source>
        <dbReference type="ARBA" id="ARBA00006354"/>
    </source>
</evidence>
<dbReference type="Pfam" id="PF01078">
    <property type="entry name" value="Mg_chelatase"/>
    <property type="match status" value="1"/>
</dbReference>
<dbReference type="InterPro" id="IPR025158">
    <property type="entry name" value="Mg_chelat-rel_C"/>
</dbReference>
<sequence>MARVVTTNAVSLLGVHGALVTVEAHVCNGLPTINLVGLPDASLREAKDRVRAAVSSCGYTLGSRRVTVNLSPADLPKTGSGFDLAIAVAMLWAEQNFPKNELKNWAFFGELGLDGQIHPVKGTLPVVATLAKYGIKKVAIAPQSIAQARLIPGIEAHAFSHLSALIRTLGGDCSITPEKNMNTASNWQGSKSSTESYFSAEELDMTEVQGQAEGKFALEVAAAGGHHLYFVGSPGAGKTMLAKRLPTILPPLNQVESLAVSEIHSLAGTFDAQAGLLRNRPFVAPHHGASMAAIVGGGTNIAGPGLISLAHKGVLFLDEAPEFSPRVLDALRQPIENGQIVLSRAKSTITLPAQFQLVMAANPCPCGNAFALNRSCECSPFTRRRYLQRLSGPLLDRIDIQMRITAPSRIERRQRYQGDTSKTIQQRVIAARQKAKVRIGDGPWETNSQVTSRVIQSWSKELEAPCLRLLDQAIERGVITMRGADRIQRLAWTIADLKGMNKPEKAEILQAQELRNGSVKNDY</sequence>
<dbReference type="InterPro" id="IPR045006">
    <property type="entry name" value="CHLI-like"/>
</dbReference>
<dbReference type="Gene3D" id="3.40.50.300">
    <property type="entry name" value="P-loop containing nucleotide triphosphate hydrolases"/>
    <property type="match status" value="1"/>
</dbReference>
<dbReference type="SUPFAM" id="SSF52540">
    <property type="entry name" value="P-loop containing nucleoside triphosphate hydrolases"/>
    <property type="match status" value="1"/>
</dbReference>
<accession>A0A1D9MJR6</accession>
<evidence type="ECO:0000313" key="4">
    <source>
        <dbReference type="Proteomes" id="UP000176288"/>
    </source>
</evidence>
<dbReference type="SMART" id="SM00382">
    <property type="entry name" value="AAA"/>
    <property type="match status" value="1"/>
</dbReference>
<dbReference type="InterPro" id="IPR020568">
    <property type="entry name" value="Ribosomal_Su5_D2-typ_SF"/>
</dbReference>